<evidence type="ECO:0000313" key="5">
    <source>
        <dbReference type="EMBL" id="KAF6218229.1"/>
    </source>
</evidence>
<feature type="repeat" description="ANK" evidence="3">
    <location>
        <begin position="260"/>
        <end position="292"/>
    </location>
</feature>
<evidence type="ECO:0000313" key="6">
    <source>
        <dbReference type="Proteomes" id="UP000593566"/>
    </source>
</evidence>
<feature type="compositionally biased region" description="Polar residues" evidence="4">
    <location>
        <begin position="125"/>
        <end position="137"/>
    </location>
</feature>
<dbReference type="InterPro" id="IPR036770">
    <property type="entry name" value="Ankyrin_rpt-contain_sf"/>
</dbReference>
<name>A0A8H6C7T2_9LECA</name>
<evidence type="ECO:0008006" key="7">
    <source>
        <dbReference type="Google" id="ProtNLM"/>
    </source>
</evidence>
<keyword evidence="6" id="KW-1185">Reference proteome</keyword>
<accession>A0A8H6C7T2</accession>
<dbReference type="PANTHER" id="PTHR24171">
    <property type="entry name" value="ANKYRIN REPEAT DOMAIN-CONTAINING PROTEIN 39-RELATED"/>
    <property type="match status" value="1"/>
</dbReference>
<dbReference type="GeneID" id="59334592"/>
<comment type="caution">
    <text evidence="5">The sequence shown here is derived from an EMBL/GenBank/DDBJ whole genome shotgun (WGS) entry which is preliminary data.</text>
</comment>
<feature type="region of interest" description="Disordered" evidence="4">
    <location>
        <begin position="125"/>
        <end position="176"/>
    </location>
</feature>
<dbReference type="SUPFAM" id="SSF48403">
    <property type="entry name" value="Ankyrin repeat"/>
    <property type="match status" value="1"/>
</dbReference>
<dbReference type="SMART" id="SM00248">
    <property type="entry name" value="ANK"/>
    <property type="match status" value="3"/>
</dbReference>
<dbReference type="Gene3D" id="1.25.40.20">
    <property type="entry name" value="Ankyrin repeat-containing domain"/>
    <property type="match status" value="2"/>
</dbReference>
<dbReference type="InterPro" id="IPR002110">
    <property type="entry name" value="Ankyrin_rpt"/>
</dbReference>
<keyword evidence="2 3" id="KW-0040">ANK repeat</keyword>
<dbReference type="AlphaFoldDB" id="A0A8H6C7T2"/>
<evidence type="ECO:0000256" key="3">
    <source>
        <dbReference type="PROSITE-ProRule" id="PRU00023"/>
    </source>
</evidence>
<evidence type="ECO:0000256" key="2">
    <source>
        <dbReference type="ARBA" id="ARBA00023043"/>
    </source>
</evidence>
<dbReference type="PROSITE" id="PS50088">
    <property type="entry name" value="ANK_REPEAT"/>
    <property type="match status" value="2"/>
</dbReference>
<dbReference type="Proteomes" id="UP000593566">
    <property type="component" value="Unassembled WGS sequence"/>
</dbReference>
<proteinExistence type="predicted"/>
<feature type="compositionally biased region" description="Pro residues" evidence="4">
    <location>
        <begin position="163"/>
        <end position="172"/>
    </location>
</feature>
<dbReference type="RefSeq" id="XP_037147664.1">
    <property type="nucleotide sequence ID" value="XM_037297090.1"/>
</dbReference>
<gene>
    <name evidence="5" type="ORF">HO133_006190</name>
</gene>
<dbReference type="Pfam" id="PF12796">
    <property type="entry name" value="Ank_2"/>
    <property type="match status" value="1"/>
</dbReference>
<dbReference type="EMBL" id="JACCJB010000023">
    <property type="protein sequence ID" value="KAF6218229.1"/>
    <property type="molecule type" value="Genomic_DNA"/>
</dbReference>
<sequence>MGVGMQDTNGIRLRLISNVSMLDAFNNASSHAKLEKKLNLLIAEVRAGKREGSVISTQTFDTTAENDRETREALRRELEDVGIFPGVSIQKRQFIVAWFQEAVAAGKLEEDASSMITTALSLSTNMEPRTTKGSTVKGSVPKDQCSPGQPAEAVYSRREENLPPAPSSPPPPRKGEVKPWLRVSYLFNKLRGRNKQFLDAAMAGDVPTIRNLLEKGVDIHAQDHSHGTSSALQLAAQHGKEDAVRLLLFEGADVHAKDGDGATALHRAAISGREQIIRMLLDYGADIESKRFHGNTALTCAARSGNC</sequence>
<reference evidence="5 6" key="1">
    <citation type="journal article" date="2020" name="Genomics">
        <title>Complete, high-quality genomes from long-read metagenomic sequencing of two wolf lichen thalli reveals enigmatic genome architecture.</title>
        <authorList>
            <person name="McKenzie S.K."/>
            <person name="Walston R.F."/>
            <person name="Allen J.L."/>
        </authorList>
    </citation>
    <scope>NUCLEOTIDE SEQUENCE [LARGE SCALE GENOMIC DNA]</scope>
    <source>
        <strain evidence="5">WasteWater1</strain>
    </source>
</reference>
<evidence type="ECO:0000256" key="4">
    <source>
        <dbReference type="SAM" id="MobiDB-lite"/>
    </source>
</evidence>
<dbReference type="PANTHER" id="PTHR24171:SF9">
    <property type="entry name" value="ANKYRIN REPEAT DOMAIN-CONTAINING PROTEIN 39"/>
    <property type="match status" value="1"/>
</dbReference>
<feature type="repeat" description="ANK" evidence="3">
    <location>
        <begin position="227"/>
        <end position="259"/>
    </location>
</feature>
<evidence type="ECO:0000256" key="1">
    <source>
        <dbReference type="ARBA" id="ARBA00022737"/>
    </source>
</evidence>
<protein>
    <recommendedName>
        <fullName evidence="7">Ankyrin repeat protein</fullName>
    </recommendedName>
</protein>
<organism evidence="5 6">
    <name type="scientific">Letharia lupina</name>
    <dbReference type="NCBI Taxonomy" id="560253"/>
    <lineage>
        <taxon>Eukaryota</taxon>
        <taxon>Fungi</taxon>
        <taxon>Dikarya</taxon>
        <taxon>Ascomycota</taxon>
        <taxon>Pezizomycotina</taxon>
        <taxon>Lecanoromycetes</taxon>
        <taxon>OSLEUM clade</taxon>
        <taxon>Lecanoromycetidae</taxon>
        <taxon>Lecanorales</taxon>
        <taxon>Lecanorineae</taxon>
        <taxon>Parmeliaceae</taxon>
        <taxon>Letharia</taxon>
    </lineage>
</organism>
<dbReference type="PROSITE" id="PS50297">
    <property type="entry name" value="ANK_REP_REGION"/>
    <property type="match status" value="2"/>
</dbReference>
<keyword evidence="1" id="KW-0677">Repeat</keyword>